<dbReference type="RefSeq" id="WP_345045758.1">
    <property type="nucleotide sequence ID" value="NZ_BAABBA010000065.1"/>
</dbReference>
<organism evidence="1 2">
    <name type="scientific">Georgenia daeguensis</name>
    <dbReference type="NCBI Taxonomy" id="908355"/>
    <lineage>
        <taxon>Bacteria</taxon>
        <taxon>Bacillati</taxon>
        <taxon>Actinomycetota</taxon>
        <taxon>Actinomycetes</taxon>
        <taxon>Micrococcales</taxon>
        <taxon>Bogoriellaceae</taxon>
        <taxon>Georgenia</taxon>
    </lineage>
</organism>
<keyword evidence="2" id="KW-1185">Reference proteome</keyword>
<accession>A0ABP6UNK1</accession>
<evidence type="ECO:0000313" key="1">
    <source>
        <dbReference type="EMBL" id="GAA3514884.1"/>
    </source>
</evidence>
<comment type="caution">
    <text evidence="1">The sequence shown here is derived from an EMBL/GenBank/DDBJ whole genome shotgun (WGS) entry which is preliminary data.</text>
</comment>
<gene>
    <name evidence="1" type="ORF">GCM10022262_42620</name>
</gene>
<evidence type="ECO:0000313" key="2">
    <source>
        <dbReference type="Proteomes" id="UP001499841"/>
    </source>
</evidence>
<proteinExistence type="predicted"/>
<dbReference type="Proteomes" id="UP001499841">
    <property type="component" value="Unassembled WGS sequence"/>
</dbReference>
<name>A0ABP6UNK1_9MICO</name>
<reference evidence="2" key="1">
    <citation type="journal article" date="2019" name="Int. J. Syst. Evol. Microbiol.">
        <title>The Global Catalogue of Microorganisms (GCM) 10K type strain sequencing project: providing services to taxonomists for standard genome sequencing and annotation.</title>
        <authorList>
            <consortium name="The Broad Institute Genomics Platform"/>
            <consortium name="The Broad Institute Genome Sequencing Center for Infectious Disease"/>
            <person name="Wu L."/>
            <person name="Ma J."/>
        </authorList>
    </citation>
    <scope>NUCLEOTIDE SEQUENCE [LARGE SCALE GENOMIC DNA]</scope>
    <source>
        <strain evidence="2">JCM 17459</strain>
    </source>
</reference>
<protein>
    <submittedName>
        <fullName evidence="1">Uncharacterized protein</fullName>
    </submittedName>
</protein>
<sequence length="247" mass="27149">MWTDRVRVLDDVSPAEWLTGELLDASTVIPRSFEAYARVLHPVEFQDRRHPATMRWSEVAALLGRRVHPTTRWHDLIGTPSRYERNSEALPGAYPAWGNLAVTPLRALCDVLASHTDTPDDCLFAVWSGWGWLSGGTARVSLTTDGGVPAEPLMTAAELAAPRLRLPGRNYFLLQGPISAMGELVHYDGPGRWAQSPSLFWPADRAWCVATEIDLDSTFVGGSADTISSVLASPELETLPFKVTDLL</sequence>
<dbReference type="EMBL" id="BAABBA010000065">
    <property type="protein sequence ID" value="GAA3514884.1"/>
    <property type="molecule type" value="Genomic_DNA"/>
</dbReference>